<proteinExistence type="predicted"/>
<feature type="region of interest" description="Disordered" evidence="2">
    <location>
        <begin position="266"/>
        <end position="288"/>
    </location>
</feature>
<dbReference type="Proteomes" id="UP000076761">
    <property type="component" value="Unassembled WGS sequence"/>
</dbReference>
<name>A0A165SMK8_9AGAM</name>
<dbReference type="AlphaFoldDB" id="A0A165SMK8"/>
<feature type="compositionally biased region" description="Polar residues" evidence="2">
    <location>
        <begin position="268"/>
        <end position="288"/>
    </location>
</feature>
<dbReference type="InParanoid" id="A0A165SMK8"/>
<dbReference type="PANTHER" id="PTHR14659:SF1">
    <property type="entry name" value="ALPHA- AND GAMMA-ADAPTIN-BINDING PROTEIN P34"/>
    <property type="match status" value="1"/>
</dbReference>
<keyword evidence="4" id="KW-1185">Reference proteome</keyword>
<protein>
    <recommendedName>
        <fullName evidence="5">Alpha/gamma-adaptin-binding protein p34</fullName>
    </recommendedName>
</protein>
<feature type="compositionally biased region" description="Basic and acidic residues" evidence="2">
    <location>
        <begin position="147"/>
        <end position="157"/>
    </location>
</feature>
<evidence type="ECO:0000256" key="1">
    <source>
        <dbReference type="SAM" id="Coils"/>
    </source>
</evidence>
<organism evidence="3 4">
    <name type="scientific">Neolentinus lepideus HHB14362 ss-1</name>
    <dbReference type="NCBI Taxonomy" id="1314782"/>
    <lineage>
        <taxon>Eukaryota</taxon>
        <taxon>Fungi</taxon>
        <taxon>Dikarya</taxon>
        <taxon>Basidiomycota</taxon>
        <taxon>Agaricomycotina</taxon>
        <taxon>Agaricomycetes</taxon>
        <taxon>Gloeophyllales</taxon>
        <taxon>Gloeophyllaceae</taxon>
        <taxon>Neolentinus</taxon>
    </lineage>
</organism>
<evidence type="ECO:0000313" key="4">
    <source>
        <dbReference type="Proteomes" id="UP000076761"/>
    </source>
</evidence>
<feature type="compositionally biased region" description="Low complexity" evidence="2">
    <location>
        <begin position="403"/>
        <end position="416"/>
    </location>
</feature>
<gene>
    <name evidence="3" type="ORF">NEOLEDRAFT_1133763</name>
</gene>
<dbReference type="PANTHER" id="PTHR14659">
    <property type="entry name" value="ALPHA- AND GAMMA-ADAPTIN-BINDING PROTEIN P34"/>
    <property type="match status" value="1"/>
</dbReference>
<accession>A0A165SMK8</accession>
<keyword evidence="1" id="KW-0175">Coiled coil</keyword>
<evidence type="ECO:0000256" key="2">
    <source>
        <dbReference type="SAM" id="MobiDB-lite"/>
    </source>
</evidence>
<evidence type="ECO:0008006" key="5">
    <source>
        <dbReference type="Google" id="ProtNLM"/>
    </source>
</evidence>
<feature type="region of interest" description="Disordered" evidence="2">
    <location>
        <begin position="141"/>
        <end position="161"/>
    </location>
</feature>
<dbReference type="STRING" id="1314782.A0A165SMK8"/>
<feature type="compositionally biased region" description="Acidic residues" evidence="2">
    <location>
        <begin position="359"/>
        <end position="378"/>
    </location>
</feature>
<evidence type="ECO:0000313" key="3">
    <source>
        <dbReference type="EMBL" id="KZT25391.1"/>
    </source>
</evidence>
<feature type="region of interest" description="Disordered" evidence="2">
    <location>
        <begin position="394"/>
        <end position="426"/>
    </location>
</feature>
<feature type="coiled-coil region" evidence="1">
    <location>
        <begin position="430"/>
        <end position="457"/>
    </location>
</feature>
<dbReference type="Gene3D" id="3.40.50.11960">
    <property type="match status" value="1"/>
</dbReference>
<feature type="region of interest" description="Disordered" evidence="2">
    <location>
        <begin position="468"/>
        <end position="491"/>
    </location>
</feature>
<dbReference type="EMBL" id="KV425572">
    <property type="protein sequence ID" value="KZT25391.1"/>
    <property type="molecule type" value="Genomic_DNA"/>
</dbReference>
<dbReference type="OrthoDB" id="10261384at2759"/>
<feature type="region of interest" description="Disordered" evidence="2">
    <location>
        <begin position="354"/>
        <end position="382"/>
    </location>
</feature>
<sequence length="491" mass="53553">MSDSDTASCRILTVSSSTAQARTFIGRLKALSGDPSAVPDEGSVRWTIANRYYTADVHFEVVGFEQWNEYLAEGVPAVIYVWAQEEPYKDRLPLVAKALKGHDTEVSLAVRIAGKTQSATDSDEGVDEFIASHGFEFIDGESNVSQSDEHTSDHRESGIPGLPRVVDALSTIMWPSMVQTQATRNRKSRAHDLLGLSDRDEEADGLRSLLNADDSIEDRDSRMKKEMEDLAQWLEEDNPWSSGTAAMQDANSSTWARSESVEGEFLTSFDTGPTSGALTPTVQSSWPSHATEIEQDLALAADGGEFLSGFDDDFSAFVSVSAPADYDTKELPDASASFEAERLMPMHTGASYRSLASDFDSDGPDIPDWGNEEEDEDLPSQTEIEATSRRIFGSLPDSINPIQSEGAPQAGSSSSGPEDDRDYEMSAFDLSKVVGALQVMKEEIAEMEDEGERRRAAARVALGLVYGLEAEKSNDLEEPEQGPQEEGSEMH</sequence>
<reference evidence="3 4" key="1">
    <citation type="journal article" date="2016" name="Mol. Biol. Evol.">
        <title>Comparative Genomics of Early-Diverging Mushroom-Forming Fungi Provides Insights into the Origins of Lignocellulose Decay Capabilities.</title>
        <authorList>
            <person name="Nagy L.G."/>
            <person name="Riley R."/>
            <person name="Tritt A."/>
            <person name="Adam C."/>
            <person name="Daum C."/>
            <person name="Floudas D."/>
            <person name="Sun H."/>
            <person name="Yadav J.S."/>
            <person name="Pangilinan J."/>
            <person name="Larsson K.H."/>
            <person name="Matsuura K."/>
            <person name="Barry K."/>
            <person name="Labutti K."/>
            <person name="Kuo R."/>
            <person name="Ohm R.A."/>
            <person name="Bhattacharya S.S."/>
            <person name="Shirouzu T."/>
            <person name="Yoshinaga Y."/>
            <person name="Martin F.M."/>
            <person name="Grigoriev I.V."/>
            <person name="Hibbett D.S."/>
        </authorList>
    </citation>
    <scope>NUCLEOTIDE SEQUENCE [LARGE SCALE GENOMIC DNA]</scope>
    <source>
        <strain evidence="3 4">HHB14362 ss-1</strain>
    </source>
</reference>
<dbReference type="InterPro" id="IPR019341">
    <property type="entry name" value="Alpha/Gamma-adaptin-bd_p34"/>
</dbReference>